<comment type="pathway">
    <text evidence="11">Phospholipid metabolism; phosphatidylethanolamine biosynthesis; phosphatidylethanolamine from CDP-diacylglycerol: step 2/2.</text>
</comment>
<comment type="function">
    <text evidence="11">Catalyzes the formation of phosphatidylethanolamine (PtdEtn) from phosphatidylserine (PtdSer).</text>
</comment>
<feature type="region of interest" description="Disordered" evidence="12">
    <location>
        <begin position="1"/>
        <end position="51"/>
    </location>
</feature>
<evidence type="ECO:0000256" key="9">
    <source>
        <dbReference type="ARBA" id="ARBA00023264"/>
    </source>
</evidence>
<feature type="compositionally biased region" description="Basic and acidic residues" evidence="12">
    <location>
        <begin position="1"/>
        <end position="14"/>
    </location>
</feature>
<keyword evidence="8 11" id="KW-0456">Lyase</keyword>
<evidence type="ECO:0000256" key="4">
    <source>
        <dbReference type="ARBA" id="ARBA00023098"/>
    </source>
</evidence>
<dbReference type="GO" id="GO:0004609">
    <property type="term" value="F:phosphatidylserine decarboxylase activity"/>
    <property type="evidence" value="ECO:0007669"/>
    <property type="project" value="UniProtKB-EC"/>
</dbReference>
<dbReference type="NCBIfam" id="NF003685">
    <property type="entry name" value="PRK05305.2-5"/>
    <property type="match status" value="1"/>
</dbReference>
<keyword evidence="5 11" id="KW-0472">Membrane</keyword>
<dbReference type="NCBIfam" id="NF003679">
    <property type="entry name" value="PRK05305.1-3"/>
    <property type="match status" value="1"/>
</dbReference>
<keyword evidence="15" id="KW-1185">Reference proteome</keyword>
<evidence type="ECO:0000256" key="7">
    <source>
        <dbReference type="ARBA" id="ARBA00023209"/>
    </source>
</evidence>
<feature type="compositionally biased region" description="Low complexity" evidence="12">
    <location>
        <begin position="15"/>
        <end position="33"/>
    </location>
</feature>
<dbReference type="EC" id="4.1.1.65" evidence="11"/>
<dbReference type="NCBIfam" id="NF003678">
    <property type="entry name" value="PRK05305.1-2"/>
    <property type="match status" value="1"/>
</dbReference>
<keyword evidence="10 11" id="KW-0670">Pyruvate</keyword>
<evidence type="ECO:0000256" key="1">
    <source>
        <dbReference type="ARBA" id="ARBA00022475"/>
    </source>
</evidence>
<comment type="caution">
    <text evidence="14">The sequence shown here is derived from an EMBL/GenBank/DDBJ whole genome shotgun (WGS) entry which is preliminary data.</text>
</comment>
<feature type="modified residue" description="Pyruvic acid (Ser); by autocatalysis" evidence="11">
    <location>
        <position position="258"/>
    </location>
</feature>
<evidence type="ECO:0000256" key="13">
    <source>
        <dbReference type="SAM" id="Phobius"/>
    </source>
</evidence>
<feature type="chain" id="PRO_5044943562" description="Phosphatidylserine decarboxylase beta chain" evidence="11">
    <location>
        <begin position="1"/>
        <end position="257"/>
    </location>
</feature>
<dbReference type="EMBL" id="JAGSPA010000003">
    <property type="protein sequence ID" value="MBV7257072.1"/>
    <property type="molecule type" value="Genomic_DNA"/>
</dbReference>
<evidence type="ECO:0000256" key="2">
    <source>
        <dbReference type="ARBA" id="ARBA00022516"/>
    </source>
</evidence>
<evidence type="ECO:0000313" key="15">
    <source>
        <dbReference type="Proteomes" id="UP000722336"/>
    </source>
</evidence>
<comment type="subcellular location">
    <subcellularLocation>
        <location evidence="11">Cell membrane</location>
        <topology evidence="11">Peripheral membrane protein</topology>
    </subcellularLocation>
</comment>
<keyword evidence="13" id="KW-1133">Transmembrane helix</keyword>
<evidence type="ECO:0000313" key="14">
    <source>
        <dbReference type="EMBL" id="MBV7257072.1"/>
    </source>
</evidence>
<feature type="site" description="Cleavage (non-hydrolytic); by autocatalysis" evidence="11">
    <location>
        <begin position="257"/>
        <end position="258"/>
    </location>
</feature>
<accession>A0ABS6SGU3</accession>
<feature type="transmembrane region" description="Helical" evidence="13">
    <location>
        <begin position="79"/>
        <end position="95"/>
    </location>
</feature>
<keyword evidence="4 11" id="KW-0443">Lipid metabolism</keyword>
<comment type="cofactor">
    <cofactor evidence="11">
        <name>pyruvate</name>
        <dbReference type="ChEBI" id="CHEBI:15361"/>
    </cofactor>
    <text evidence="11">Binds 1 pyruvoyl group covalently per subunit.</text>
</comment>
<keyword evidence="9 11" id="KW-1208">Phospholipid metabolism</keyword>
<keyword evidence="3 11" id="KW-0210">Decarboxylase</keyword>
<evidence type="ECO:0000256" key="8">
    <source>
        <dbReference type="ARBA" id="ARBA00023239"/>
    </source>
</evidence>
<dbReference type="PANTHER" id="PTHR35809">
    <property type="entry name" value="ARCHAETIDYLSERINE DECARBOXYLASE PROENZYME-RELATED"/>
    <property type="match status" value="1"/>
</dbReference>
<organism evidence="14 15">
    <name type="scientific">Pacificimonas pallii</name>
    <dbReference type="NCBI Taxonomy" id="2827236"/>
    <lineage>
        <taxon>Bacteria</taxon>
        <taxon>Pseudomonadati</taxon>
        <taxon>Pseudomonadota</taxon>
        <taxon>Alphaproteobacteria</taxon>
        <taxon>Sphingomonadales</taxon>
        <taxon>Sphingosinicellaceae</taxon>
        <taxon>Pacificimonas</taxon>
    </lineage>
</organism>
<keyword evidence="6 11" id="KW-0865">Zymogen</keyword>
<comment type="PTM">
    <text evidence="11">Is synthesized initially as an inactive proenzyme. Formation of the active enzyme involves a self-maturation process in which the active site pyruvoyl group is generated from an internal serine residue via an autocatalytic post-translational modification. Two non-identical subunits are generated from the proenzyme in this reaction, and the pyruvate is formed at the N-terminus of the alpha chain, which is derived from the carboxyl end of the proenzyme. The post-translation cleavage follows an unusual pathway, termed non-hydrolytic serinolysis, in which the side chain hydroxyl group of the serine supplies its oxygen atom to form the C-terminus of the beta chain, while the remainder of the serine residue undergoes an oxidative deamination to produce ammonia and the pyruvoyl prosthetic group on the alpha chain.</text>
</comment>
<dbReference type="PANTHER" id="PTHR35809:SF1">
    <property type="entry name" value="ARCHAETIDYLSERINE DECARBOXYLASE PROENZYME-RELATED"/>
    <property type="match status" value="1"/>
</dbReference>
<dbReference type="HAMAP" id="MF_00664">
    <property type="entry name" value="PS_decarb_PSD_A"/>
    <property type="match status" value="1"/>
</dbReference>
<feature type="active site" description="Schiff-base intermediate with substrate; via pyruvic acid" evidence="11">
    <location>
        <position position="258"/>
    </location>
</feature>
<comment type="similarity">
    <text evidence="11">Belongs to the phosphatidylserine decarboxylase family. PSD-A subfamily.</text>
</comment>
<dbReference type="InterPro" id="IPR003817">
    <property type="entry name" value="PS_Dcarbxylase"/>
</dbReference>
<proteinExistence type="inferred from homology"/>
<comment type="subunit">
    <text evidence="11">Heterodimer of a large membrane-associated beta subunit and a small pyruvoyl-containing alpha subunit.</text>
</comment>
<evidence type="ECO:0000256" key="6">
    <source>
        <dbReference type="ARBA" id="ARBA00023145"/>
    </source>
</evidence>
<evidence type="ECO:0000256" key="5">
    <source>
        <dbReference type="ARBA" id="ARBA00023136"/>
    </source>
</evidence>
<dbReference type="Proteomes" id="UP000722336">
    <property type="component" value="Unassembled WGS sequence"/>
</dbReference>
<sequence>MVDETPPKEPKADTSAKSVADASGVSGAAAPKTPKVKAAKSPPPAAAAAPLEGDIVADVPPESDLQSAKYEFPKMHPEGTKFVIIAAAITLALWFIVDWEILGWLMAGVTVWVWAFFRDPKRVTPIGDDLIVSPADGMISHIVTVPAPRQLAANGLLEQASYTRVSVFMNVFDVHVNRAPVAGKISRIVYVPGKFVNAEMDKASEDNERQYFVIEKDDGTRVGMTQIAGLVARRIVKFVREGQGVGVGERIGLIRFGSRVDVFLPEGYAPAVAVGQRAVAGETVLATKGGTAPVGIVN</sequence>
<dbReference type="Pfam" id="PF02666">
    <property type="entry name" value="PS_Dcarbxylase"/>
    <property type="match status" value="1"/>
</dbReference>
<evidence type="ECO:0000256" key="10">
    <source>
        <dbReference type="ARBA" id="ARBA00023317"/>
    </source>
</evidence>
<keyword evidence="13" id="KW-0812">Transmembrane</keyword>
<name>A0ABS6SGU3_9SPHN</name>
<comment type="catalytic activity">
    <reaction evidence="11">
        <text>a 1,2-diacyl-sn-glycero-3-phospho-L-serine + H(+) = a 1,2-diacyl-sn-glycero-3-phosphoethanolamine + CO2</text>
        <dbReference type="Rhea" id="RHEA:20828"/>
        <dbReference type="ChEBI" id="CHEBI:15378"/>
        <dbReference type="ChEBI" id="CHEBI:16526"/>
        <dbReference type="ChEBI" id="CHEBI:57262"/>
        <dbReference type="ChEBI" id="CHEBI:64612"/>
        <dbReference type="EC" id="4.1.1.65"/>
    </reaction>
</comment>
<dbReference type="RefSeq" id="WP_218445904.1">
    <property type="nucleotide sequence ID" value="NZ_JAGSPA010000003.1"/>
</dbReference>
<protein>
    <recommendedName>
        <fullName evidence="11">Phosphatidylserine decarboxylase proenzyme</fullName>
        <ecNumber evidence="11">4.1.1.65</ecNumber>
    </recommendedName>
    <component>
        <recommendedName>
            <fullName evidence="11">Phosphatidylserine decarboxylase alpha chain</fullName>
        </recommendedName>
    </component>
    <component>
        <recommendedName>
            <fullName evidence="11">Phosphatidylserine decarboxylase beta chain</fullName>
        </recommendedName>
    </component>
</protein>
<keyword evidence="7 11" id="KW-0594">Phospholipid biosynthesis</keyword>
<evidence type="ECO:0000256" key="11">
    <source>
        <dbReference type="HAMAP-Rule" id="MF_00664"/>
    </source>
</evidence>
<gene>
    <name evidence="11" type="primary">psd</name>
    <name evidence="14" type="ORF">KCG44_09790</name>
</gene>
<reference evidence="14 15" key="1">
    <citation type="submission" date="2021-04" db="EMBL/GenBank/DDBJ databases">
        <authorList>
            <person name="Pira H."/>
            <person name="Risdian C."/>
            <person name="Wink J."/>
        </authorList>
    </citation>
    <scope>NUCLEOTIDE SEQUENCE [LARGE SCALE GENOMIC DNA]</scope>
    <source>
        <strain evidence="14 15">WHA3</strain>
    </source>
</reference>
<evidence type="ECO:0000256" key="12">
    <source>
        <dbReference type="SAM" id="MobiDB-lite"/>
    </source>
</evidence>
<keyword evidence="1 11" id="KW-1003">Cell membrane</keyword>
<dbReference type="InterPro" id="IPR033175">
    <property type="entry name" value="PSD-A"/>
</dbReference>
<feature type="chain" id="PRO_5044943561" description="Phosphatidylserine decarboxylase alpha chain" evidence="11">
    <location>
        <begin position="258"/>
        <end position="298"/>
    </location>
</feature>
<evidence type="ECO:0000256" key="3">
    <source>
        <dbReference type="ARBA" id="ARBA00022793"/>
    </source>
</evidence>
<keyword evidence="2 11" id="KW-0444">Lipid biosynthesis</keyword>